<protein>
    <submittedName>
        <fullName evidence="2">Uncharacterized protein</fullName>
    </submittedName>
</protein>
<feature type="compositionally biased region" description="Low complexity" evidence="1">
    <location>
        <begin position="478"/>
        <end position="492"/>
    </location>
</feature>
<evidence type="ECO:0000256" key="1">
    <source>
        <dbReference type="SAM" id="MobiDB-lite"/>
    </source>
</evidence>
<feature type="compositionally biased region" description="Basic and acidic residues" evidence="1">
    <location>
        <begin position="87"/>
        <end position="101"/>
    </location>
</feature>
<keyword evidence="3" id="KW-1185">Reference proteome</keyword>
<feature type="compositionally biased region" description="Polar residues" evidence="1">
    <location>
        <begin position="192"/>
        <end position="222"/>
    </location>
</feature>
<feature type="compositionally biased region" description="Polar residues" evidence="1">
    <location>
        <begin position="493"/>
        <end position="502"/>
    </location>
</feature>
<gene>
    <name evidence="2" type="ORF">VNI00_018622</name>
</gene>
<organism evidence="2 3">
    <name type="scientific">Paramarasmius palmivorus</name>
    <dbReference type="NCBI Taxonomy" id="297713"/>
    <lineage>
        <taxon>Eukaryota</taxon>
        <taxon>Fungi</taxon>
        <taxon>Dikarya</taxon>
        <taxon>Basidiomycota</taxon>
        <taxon>Agaricomycotina</taxon>
        <taxon>Agaricomycetes</taxon>
        <taxon>Agaricomycetidae</taxon>
        <taxon>Agaricales</taxon>
        <taxon>Marasmiineae</taxon>
        <taxon>Marasmiaceae</taxon>
        <taxon>Paramarasmius</taxon>
    </lineage>
</organism>
<accession>A0AAW0AVF5</accession>
<name>A0AAW0AVF5_9AGAR</name>
<feature type="region of interest" description="Disordered" evidence="1">
    <location>
        <begin position="880"/>
        <end position="917"/>
    </location>
</feature>
<comment type="caution">
    <text evidence="2">The sequence shown here is derived from an EMBL/GenBank/DDBJ whole genome shotgun (WGS) entry which is preliminary data.</text>
</comment>
<feature type="region of interest" description="Disordered" evidence="1">
    <location>
        <begin position="1026"/>
        <end position="1052"/>
    </location>
</feature>
<feature type="region of interest" description="Disordered" evidence="1">
    <location>
        <begin position="439"/>
        <end position="502"/>
    </location>
</feature>
<feature type="region of interest" description="Disordered" evidence="1">
    <location>
        <begin position="753"/>
        <end position="814"/>
    </location>
</feature>
<feature type="region of interest" description="Disordered" evidence="1">
    <location>
        <begin position="973"/>
        <end position="1005"/>
    </location>
</feature>
<feature type="compositionally biased region" description="Basic and acidic residues" evidence="1">
    <location>
        <begin position="973"/>
        <end position="986"/>
    </location>
</feature>
<proteinExistence type="predicted"/>
<sequence>MTRSDPQAIEQALRQANLDKTGAEEWAWMRERWPEVSEDALDDLRRDRQRHRARLRKRAAAHQRYLSRLAQMRHDPVELENFRQAHREAQSRYHDRHKDTINAKARARRSARNKVNIDTPSNTAPTNPPPVVANTQLTAPNASQANTTSHASLSATLTVSTASPLVQANADKPLNILTTSEVVAATASSSSDGQSITTGSAPISSSNGQSSTDSATIPLQQHSSASGSSNSSTTNPSSTPAANDDDDDEEIDGETHQGVGHPSSFSEEQLKYMEDHLVQFMSYPSRSNERSEFWPAFFPPFLEFFPLADFNLPPSNTAPLRPLTPQALAALTVDDRRKYKRKLKYRERTPEERYKDMVKSHFRWRAGRYTRKGSSKGINQVLESFNKADGPPRKRQLSQFVMTHPKYRERVREESVESGRDDVLACRRTAAETIIAKMSEEERQEMEDAVNEEHARALAEWSESTGKPAGKGAKKGAAKGAAVSADSSSESANKNTEPTQDSLADQLKAQEGFGATMKDLLNHLREKTGLSFVLMAGQSLDGKDQFRSVIIESCPEGNRSLEHFDFNSFRDFGKTFHKWLREIYFQNNGGLSSDVRDLIGRDVDDSTLTVQQIEQPQQSSEATSQSTTNSRAKSKPKARSKSKGKTQKGRKSDLGDISDSSEDGGKDQHTGADGEEYVPGSGERLRESDDVEMERPSPSTPVNPGAEDLPDVEIGSAEFEALPYEVKRALNMRRNKDFLANLTKELDLPEFITKSAKAKGQPPRPRAKRTKSTTHEPLRKSSRIKPNVDYQEPTLEDPVEEEAENVRGISSSAGPTMDWRSQLLEARELFIADKMEVKEMTDLVEKLTPQGSKARTDWVAHVSALSEASLDMDPLNTTWPEPPTTDLPVSVSSKPLTEDVSVTSPTPATTPTPASTPNTRALLLRARQLYIDSDEGVTELKKEVERLTAAGSASREMWVQHISALIDARRSRDGLHPQDEWPKPPEDDGDVDAGSGDHPVNSPATSVIPLHVEDVEMVGILSKASSEESGASAEQVLPSLTSAESPPSDRDASVVPSEALQLASREICALDGEVEVPVAKSTYAIEGISNEALRRMAQIFLASKHTREWKSVVYLWLEVQNAWEKKGWTDGNASTRDRPDGFITFGKAGRNRPGGLVTPGDASLANLREVWPTWWRNAQPEWRIQPDGTLQGREGDWSGLRLASSRGFMMFLLGLRWWYDLEVSQAEDMQADLELNLQQEGWNGAVKSTYNVLLALLEDAGGKDALGVLQEIMGDASTASSPEDALSQSLKRQIIDDVASGGRKRARKE</sequence>
<feature type="compositionally biased region" description="Basic residues" evidence="1">
    <location>
        <begin position="632"/>
        <end position="649"/>
    </location>
</feature>
<evidence type="ECO:0000313" key="2">
    <source>
        <dbReference type="EMBL" id="KAK7017493.1"/>
    </source>
</evidence>
<feature type="compositionally biased region" description="Basic and acidic residues" evidence="1">
    <location>
        <begin position="663"/>
        <end position="672"/>
    </location>
</feature>
<evidence type="ECO:0000313" key="3">
    <source>
        <dbReference type="Proteomes" id="UP001383192"/>
    </source>
</evidence>
<feature type="compositionally biased region" description="Low complexity" evidence="1">
    <location>
        <begin position="617"/>
        <end position="631"/>
    </location>
</feature>
<feature type="compositionally biased region" description="Acidic residues" evidence="1">
    <location>
        <begin position="243"/>
        <end position="252"/>
    </location>
</feature>
<dbReference type="Proteomes" id="UP001383192">
    <property type="component" value="Unassembled WGS sequence"/>
</dbReference>
<feature type="compositionally biased region" description="Acidic residues" evidence="1">
    <location>
        <begin position="794"/>
        <end position="803"/>
    </location>
</feature>
<reference evidence="2 3" key="1">
    <citation type="submission" date="2024-01" db="EMBL/GenBank/DDBJ databases">
        <title>A draft genome for a cacao thread blight-causing isolate of Paramarasmius palmivorus.</title>
        <authorList>
            <person name="Baruah I.K."/>
            <person name="Bukari Y."/>
            <person name="Amoako-Attah I."/>
            <person name="Meinhardt L.W."/>
            <person name="Bailey B.A."/>
            <person name="Cohen S.P."/>
        </authorList>
    </citation>
    <scope>NUCLEOTIDE SEQUENCE [LARGE SCALE GENOMIC DNA]</scope>
    <source>
        <strain evidence="2 3">GH-12</strain>
    </source>
</reference>
<feature type="region of interest" description="Disordered" evidence="1">
    <location>
        <begin position="610"/>
        <end position="710"/>
    </location>
</feature>
<feature type="region of interest" description="Disordered" evidence="1">
    <location>
        <begin position="187"/>
        <end position="264"/>
    </location>
</feature>
<dbReference type="EMBL" id="JAYKXP010000253">
    <property type="protein sequence ID" value="KAK7017493.1"/>
    <property type="molecule type" value="Genomic_DNA"/>
</dbReference>
<feature type="region of interest" description="Disordered" evidence="1">
    <location>
        <begin position="87"/>
        <end position="135"/>
    </location>
</feature>
<feature type="compositionally biased region" description="Low complexity" evidence="1">
    <location>
        <begin position="223"/>
        <end position="242"/>
    </location>
</feature>
<feature type="compositionally biased region" description="Low complexity" evidence="1">
    <location>
        <begin position="903"/>
        <end position="917"/>
    </location>
</feature>